<evidence type="ECO:0000313" key="3">
    <source>
        <dbReference type="Proteomes" id="UP001152599"/>
    </source>
</evidence>
<dbReference type="AlphaFoldDB" id="A0A9X4N491"/>
<dbReference type="InterPro" id="IPR007569">
    <property type="entry name" value="DUF559"/>
</dbReference>
<comment type="caution">
    <text evidence="2">The sequence shown here is derived from an EMBL/GenBank/DDBJ whole genome shotgun (WGS) entry which is preliminary data.</text>
</comment>
<sequence length="124" mass="15194">MKTSRNLNNLPEFKTFRRELRRNLTPAEAKLWAYIKNKKLDGRKFRRQFSIANYILDFYCPTEKLAIELDGQQHFEFDQMDYDAERDLFLLHFGIKVLRFENKWIWDDMDGVLIEIKSHFNWNK</sequence>
<dbReference type="InterPro" id="IPR011335">
    <property type="entry name" value="Restrct_endonuc-II-like"/>
</dbReference>
<evidence type="ECO:0000259" key="1">
    <source>
        <dbReference type="Pfam" id="PF04480"/>
    </source>
</evidence>
<accession>A0A9X4N491</accession>
<dbReference type="PANTHER" id="PTHR38590">
    <property type="entry name" value="BLL0828 PROTEIN"/>
    <property type="match status" value="1"/>
</dbReference>
<reference evidence="2" key="1">
    <citation type="submission" date="2022-07" db="EMBL/GenBank/DDBJ databases">
        <title>Description and genome-wide analysis of Profundicola chukchiensis gen. nov., sp. nov., marine bacteria isolated from bottom sediments of the Chukchi Sea.</title>
        <authorList>
            <person name="Romanenko L."/>
            <person name="Otstavnykh N."/>
            <person name="Kurilenko V."/>
            <person name="Eremeev V."/>
            <person name="Velansky P."/>
            <person name="Mikhailov V."/>
            <person name="Isaeva M."/>
        </authorList>
    </citation>
    <scope>NUCLEOTIDE SEQUENCE</scope>
    <source>
        <strain evidence="2">KMM 9713</strain>
    </source>
</reference>
<feature type="domain" description="DUF559" evidence="1">
    <location>
        <begin position="14"/>
        <end position="118"/>
    </location>
</feature>
<dbReference type="CDD" id="cd01038">
    <property type="entry name" value="Endonuclease_DUF559"/>
    <property type="match status" value="1"/>
</dbReference>
<dbReference type="EMBL" id="JANCMU010000006">
    <property type="protein sequence ID" value="MDG4946764.1"/>
    <property type="molecule type" value="Genomic_DNA"/>
</dbReference>
<dbReference type="PANTHER" id="PTHR38590:SF1">
    <property type="entry name" value="BLL0828 PROTEIN"/>
    <property type="match status" value="1"/>
</dbReference>
<protein>
    <submittedName>
        <fullName evidence="2">DUF559 domain-containing protein</fullName>
    </submittedName>
</protein>
<dbReference type="Pfam" id="PF04480">
    <property type="entry name" value="DUF559"/>
    <property type="match status" value="1"/>
</dbReference>
<dbReference type="Proteomes" id="UP001152599">
    <property type="component" value="Unassembled WGS sequence"/>
</dbReference>
<organism evidence="2 3">
    <name type="scientific">Profundicola chukchiensis</name>
    <dbReference type="NCBI Taxonomy" id="2961959"/>
    <lineage>
        <taxon>Bacteria</taxon>
        <taxon>Pseudomonadati</taxon>
        <taxon>Bacteroidota</taxon>
        <taxon>Flavobacteriia</taxon>
        <taxon>Flavobacteriales</taxon>
        <taxon>Weeksellaceae</taxon>
        <taxon>Profundicola</taxon>
    </lineage>
</organism>
<dbReference type="InterPro" id="IPR047216">
    <property type="entry name" value="Endonuclease_DUF559_bact"/>
</dbReference>
<dbReference type="SUPFAM" id="SSF52980">
    <property type="entry name" value="Restriction endonuclease-like"/>
    <property type="match status" value="1"/>
</dbReference>
<dbReference type="Gene3D" id="3.40.960.10">
    <property type="entry name" value="VSR Endonuclease"/>
    <property type="match status" value="1"/>
</dbReference>
<proteinExistence type="predicted"/>
<evidence type="ECO:0000313" key="2">
    <source>
        <dbReference type="EMBL" id="MDG4946764.1"/>
    </source>
</evidence>
<name>A0A9X4N491_9FLAO</name>
<gene>
    <name evidence="2" type="ORF">NMK71_10070</name>
</gene>
<keyword evidence="3" id="KW-1185">Reference proteome</keyword>
<dbReference type="RefSeq" id="WP_304421089.1">
    <property type="nucleotide sequence ID" value="NZ_JANCMU010000006.1"/>
</dbReference>